<name>A0A069P698_9BURK</name>
<feature type="transmembrane region" description="Helical" evidence="1">
    <location>
        <begin position="91"/>
        <end position="110"/>
    </location>
</feature>
<keyword evidence="1" id="KW-0472">Membrane</keyword>
<keyword evidence="1" id="KW-1133">Transmembrane helix</keyword>
<comment type="caution">
    <text evidence="2">The sequence shown here is derived from an EMBL/GenBank/DDBJ whole genome shotgun (WGS) entry which is preliminary data.</text>
</comment>
<evidence type="ECO:0000313" key="2">
    <source>
        <dbReference type="EMBL" id="KDR35434.1"/>
    </source>
</evidence>
<keyword evidence="1" id="KW-0812">Transmembrane</keyword>
<dbReference type="AlphaFoldDB" id="A0A069P698"/>
<protein>
    <submittedName>
        <fullName evidence="2">Uncharacterized protein</fullName>
    </submittedName>
</protein>
<organism evidence="2 3">
    <name type="scientific">Caballeronia grimmiae</name>
    <dbReference type="NCBI Taxonomy" id="1071679"/>
    <lineage>
        <taxon>Bacteria</taxon>
        <taxon>Pseudomonadati</taxon>
        <taxon>Pseudomonadota</taxon>
        <taxon>Betaproteobacteria</taxon>
        <taxon>Burkholderiales</taxon>
        <taxon>Burkholderiaceae</taxon>
        <taxon>Caballeronia</taxon>
    </lineage>
</organism>
<dbReference type="Proteomes" id="UP000027439">
    <property type="component" value="Unassembled WGS sequence"/>
</dbReference>
<sequence length="135" mass="15621">MRQFTRCLGLPSARYAGCILSRRRPSTYVMPFAFRGRPELAGLDRSARRDVRRLAWHFAQRHWSLHAPAFAWLVFVLLHTRYGVVAGRSEYLWVTLGFFVVAVIVIRLHIAHYLRPARAIFDLMGASGIRAITRR</sequence>
<dbReference type="STRING" id="1071679.BG57_29905"/>
<gene>
    <name evidence="2" type="ORF">BG57_29905</name>
</gene>
<reference evidence="2 3" key="1">
    <citation type="submission" date="2014-03" db="EMBL/GenBank/DDBJ databases">
        <title>Draft Genome Sequences of Four Burkholderia Strains.</title>
        <authorList>
            <person name="Liu X.Y."/>
            <person name="Li C.X."/>
            <person name="Xu J.H."/>
        </authorList>
    </citation>
    <scope>NUCLEOTIDE SEQUENCE [LARGE SCALE GENOMIC DNA]</scope>
    <source>
        <strain evidence="2 3">R27</strain>
    </source>
</reference>
<dbReference type="eggNOG" id="ENOG50316UI">
    <property type="taxonomic scope" value="Bacteria"/>
</dbReference>
<evidence type="ECO:0000256" key="1">
    <source>
        <dbReference type="SAM" id="Phobius"/>
    </source>
</evidence>
<evidence type="ECO:0000313" key="3">
    <source>
        <dbReference type="Proteomes" id="UP000027439"/>
    </source>
</evidence>
<accession>A0A069P698</accession>
<dbReference type="EMBL" id="JFHE01000007">
    <property type="protein sequence ID" value="KDR35434.1"/>
    <property type="molecule type" value="Genomic_DNA"/>
</dbReference>
<feature type="transmembrane region" description="Helical" evidence="1">
    <location>
        <begin position="62"/>
        <end position="79"/>
    </location>
</feature>
<proteinExistence type="predicted"/>